<comment type="pathway">
    <text evidence="1">Lipid metabolism.</text>
</comment>
<dbReference type="Pfam" id="PF01553">
    <property type="entry name" value="Acyltransferase"/>
    <property type="match status" value="1"/>
</dbReference>
<accession>A0ABT2PR62</accession>
<gene>
    <name evidence="6" type="ORF">N0K08_20185</name>
</gene>
<feature type="transmembrane region" description="Helical" evidence="4">
    <location>
        <begin position="56"/>
        <end position="73"/>
    </location>
</feature>
<keyword evidence="4" id="KW-1133">Transmembrane helix</keyword>
<protein>
    <submittedName>
        <fullName evidence="6">1-acyl-sn-glycerol-3-phosphate acyltransferase</fullName>
    </submittedName>
</protein>
<dbReference type="InterPro" id="IPR002123">
    <property type="entry name" value="Plipid/glycerol_acylTrfase"/>
</dbReference>
<dbReference type="CDD" id="cd07989">
    <property type="entry name" value="LPLAT_AGPAT-like"/>
    <property type="match status" value="1"/>
</dbReference>
<keyword evidence="7" id="KW-1185">Reference proteome</keyword>
<keyword evidence="3 6" id="KW-0012">Acyltransferase</keyword>
<dbReference type="Proteomes" id="UP001525968">
    <property type="component" value="Unassembled WGS sequence"/>
</dbReference>
<sequence>MLEALGRGWRVLATGFCFLVFGLGGMVMRCLVYPLLSLCVRDPQRRVAWSQKIIHYSFRAFVGLMAAAQVLTYEVRGHERLRRRGLLVLANHPSLIDVVFLISLIRHMDCIVKDALVRNAFTRGPIMAAGFIANNAGAGLVADCMRSLGAGNNLIIFPEGTRTPLHGPPVRLQRGAANVAVRGGFDITPVHIHCTLPMLTKGTPWWQVPQRRPHFTIEVREDIAIAPFVAQAASEALAARAVTEHLSDQLFKKASRVST</sequence>
<proteinExistence type="predicted"/>
<feature type="domain" description="Phospholipid/glycerol acyltransferase" evidence="5">
    <location>
        <begin position="86"/>
        <end position="195"/>
    </location>
</feature>
<evidence type="ECO:0000313" key="7">
    <source>
        <dbReference type="Proteomes" id="UP001525968"/>
    </source>
</evidence>
<evidence type="ECO:0000256" key="3">
    <source>
        <dbReference type="ARBA" id="ARBA00023315"/>
    </source>
</evidence>
<keyword evidence="4" id="KW-0472">Membrane</keyword>
<reference evidence="6 7" key="1">
    <citation type="submission" date="2022-09" db="EMBL/GenBank/DDBJ databases">
        <title>Draft genome of isolate Be4.</title>
        <authorList>
            <person name="Sanchez-Castro I."/>
            <person name="Martinez-Rodriguez P."/>
            <person name="Descostes M."/>
            <person name="Merroun M."/>
        </authorList>
    </citation>
    <scope>NUCLEOTIDE SEQUENCE [LARGE SCALE GENOMIC DNA]</scope>
    <source>
        <strain evidence="6 7">Be4</strain>
    </source>
</reference>
<dbReference type="EMBL" id="JAODYH010000014">
    <property type="protein sequence ID" value="MCT9812955.1"/>
    <property type="molecule type" value="Genomic_DNA"/>
</dbReference>
<dbReference type="RefSeq" id="WP_261502314.1">
    <property type="nucleotide sequence ID" value="NZ_JAODYH010000014.1"/>
</dbReference>
<dbReference type="SUPFAM" id="SSF69593">
    <property type="entry name" value="Glycerol-3-phosphate (1)-acyltransferase"/>
    <property type="match status" value="1"/>
</dbReference>
<dbReference type="PANTHER" id="PTHR10434">
    <property type="entry name" value="1-ACYL-SN-GLYCEROL-3-PHOSPHATE ACYLTRANSFERASE"/>
    <property type="match status" value="1"/>
</dbReference>
<evidence type="ECO:0000256" key="2">
    <source>
        <dbReference type="ARBA" id="ARBA00022679"/>
    </source>
</evidence>
<organism evidence="6 7">
    <name type="scientific">Acidovorax bellezanensis</name>
    <dbReference type="NCBI Taxonomy" id="2976702"/>
    <lineage>
        <taxon>Bacteria</taxon>
        <taxon>Pseudomonadati</taxon>
        <taxon>Pseudomonadota</taxon>
        <taxon>Betaproteobacteria</taxon>
        <taxon>Burkholderiales</taxon>
        <taxon>Comamonadaceae</taxon>
        <taxon>Acidovorax</taxon>
    </lineage>
</organism>
<evidence type="ECO:0000259" key="5">
    <source>
        <dbReference type="SMART" id="SM00563"/>
    </source>
</evidence>
<dbReference type="GO" id="GO:0016746">
    <property type="term" value="F:acyltransferase activity"/>
    <property type="evidence" value="ECO:0007669"/>
    <property type="project" value="UniProtKB-KW"/>
</dbReference>
<evidence type="ECO:0000256" key="4">
    <source>
        <dbReference type="SAM" id="Phobius"/>
    </source>
</evidence>
<keyword evidence="4" id="KW-0812">Transmembrane</keyword>
<comment type="caution">
    <text evidence="6">The sequence shown here is derived from an EMBL/GenBank/DDBJ whole genome shotgun (WGS) entry which is preliminary data.</text>
</comment>
<dbReference type="PANTHER" id="PTHR10434:SF66">
    <property type="entry name" value="PHOSPHOLIPID_GLYCEROL ACYLTRANSFERASE DOMAIN-CONTAINING PROTEIN"/>
    <property type="match status" value="1"/>
</dbReference>
<dbReference type="SMART" id="SM00563">
    <property type="entry name" value="PlsC"/>
    <property type="match status" value="1"/>
</dbReference>
<evidence type="ECO:0000256" key="1">
    <source>
        <dbReference type="ARBA" id="ARBA00005189"/>
    </source>
</evidence>
<feature type="transmembrane region" description="Helical" evidence="4">
    <location>
        <begin position="12"/>
        <end position="36"/>
    </location>
</feature>
<evidence type="ECO:0000313" key="6">
    <source>
        <dbReference type="EMBL" id="MCT9812955.1"/>
    </source>
</evidence>
<name>A0ABT2PR62_9BURK</name>
<keyword evidence="2" id="KW-0808">Transferase</keyword>